<evidence type="ECO:0000256" key="6">
    <source>
        <dbReference type="ARBA" id="ARBA00022989"/>
    </source>
</evidence>
<keyword evidence="11" id="KW-1185">Reference proteome</keyword>
<keyword evidence="3 8" id="KW-0813">Transport</keyword>
<proteinExistence type="inferred from homology"/>
<dbReference type="GO" id="GO:0042910">
    <property type="term" value="F:xenobiotic transmembrane transporter activity"/>
    <property type="evidence" value="ECO:0007669"/>
    <property type="project" value="InterPro"/>
</dbReference>
<evidence type="ECO:0000256" key="8">
    <source>
        <dbReference type="RuleBase" id="RU365088"/>
    </source>
</evidence>
<evidence type="ECO:0000259" key="9">
    <source>
        <dbReference type="PROSITE" id="PS50850"/>
    </source>
</evidence>
<evidence type="ECO:0000256" key="4">
    <source>
        <dbReference type="ARBA" id="ARBA00022475"/>
    </source>
</evidence>
<feature type="transmembrane region" description="Helical" evidence="8">
    <location>
        <begin position="256"/>
        <end position="274"/>
    </location>
</feature>
<feature type="transmembrane region" description="Helical" evidence="8">
    <location>
        <begin position="55"/>
        <end position="75"/>
    </location>
</feature>
<feature type="transmembrane region" description="Helical" evidence="8">
    <location>
        <begin position="221"/>
        <end position="241"/>
    </location>
</feature>
<evidence type="ECO:0000256" key="2">
    <source>
        <dbReference type="ARBA" id="ARBA00006236"/>
    </source>
</evidence>
<evidence type="ECO:0000256" key="7">
    <source>
        <dbReference type="ARBA" id="ARBA00023136"/>
    </source>
</evidence>
<feature type="transmembrane region" description="Helical" evidence="8">
    <location>
        <begin position="21"/>
        <end position="43"/>
    </location>
</feature>
<dbReference type="RefSeq" id="WP_160757240.1">
    <property type="nucleotide sequence ID" value="NZ_WTYL01000004.1"/>
</dbReference>
<dbReference type="Proteomes" id="UP000431922">
    <property type="component" value="Unassembled WGS sequence"/>
</dbReference>
<keyword evidence="4" id="KW-1003">Cell membrane</keyword>
<feature type="transmembrane region" description="Helical" evidence="8">
    <location>
        <begin position="312"/>
        <end position="333"/>
    </location>
</feature>
<dbReference type="GO" id="GO:0005886">
    <property type="term" value="C:plasma membrane"/>
    <property type="evidence" value="ECO:0007669"/>
    <property type="project" value="UniProtKB-SubCell"/>
</dbReference>
<evidence type="ECO:0000256" key="5">
    <source>
        <dbReference type="ARBA" id="ARBA00022692"/>
    </source>
</evidence>
<dbReference type="Gene3D" id="1.20.1720.10">
    <property type="entry name" value="Multidrug resistance protein D"/>
    <property type="match status" value="1"/>
</dbReference>
<keyword evidence="6 8" id="KW-1133">Transmembrane helix</keyword>
<sequence>MSISRSPTRPALGERELIAMMASLMSLQAFGIDAMLPALGAMAADLGASGNDRQLIIAAYLLGSGLGALIPGAFADRFGRRPVLFFGIVFYFLMSIACSMVTDFDTLVVMRSIQGFGSAGLSVLPATIVRDRVGGDRMAKLMSLIMMTFMVVPLLAPAVGQAILVFAGWRVIFDAMAVACALVGIWVWWRLPESLTAENRQTLEIRTIAINMVRGVSDRSAIGYVLGSALVFGALFGFLNSSQQLIGETFGAGEDFALVFGSMVIGLVIANFTNSRIVERFGARRVSHTALLGIIVVSAVQVWSASQPDQTLWQFVPLMAINLALLGFIGANFGSIALQPFVHIAGAASSGQTFLRMVTGALLGGAIGQAFDGTARPIAMALLVCGILALALVLWSERGKLFRRVNPPGTKPIILPVE</sequence>
<evidence type="ECO:0000256" key="1">
    <source>
        <dbReference type="ARBA" id="ARBA00004651"/>
    </source>
</evidence>
<dbReference type="PANTHER" id="PTHR23502">
    <property type="entry name" value="MAJOR FACILITATOR SUPERFAMILY"/>
    <property type="match status" value="1"/>
</dbReference>
<dbReference type="AlphaFoldDB" id="A0A845B2X1"/>
<reference evidence="10 11" key="1">
    <citation type="submission" date="2019-12" db="EMBL/GenBank/DDBJ databases">
        <title>Genomic-based taxomic classification of the family Erythrobacteraceae.</title>
        <authorList>
            <person name="Xu L."/>
        </authorList>
    </citation>
    <scope>NUCLEOTIDE SEQUENCE [LARGE SCALE GENOMIC DNA]</scope>
    <source>
        <strain evidence="10 11">KCTC 42453</strain>
    </source>
</reference>
<feature type="transmembrane region" description="Helical" evidence="8">
    <location>
        <begin position="82"/>
        <end position="102"/>
    </location>
</feature>
<feature type="transmembrane region" description="Helical" evidence="8">
    <location>
        <begin position="171"/>
        <end position="191"/>
    </location>
</feature>
<feature type="transmembrane region" description="Helical" evidence="8">
    <location>
        <begin position="108"/>
        <end position="129"/>
    </location>
</feature>
<keyword evidence="8" id="KW-0997">Cell inner membrane</keyword>
<evidence type="ECO:0000313" key="11">
    <source>
        <dbReference type="Proteomes" id="UP000431922"/>
    </source>
</evidence>
<dbReference type="EMBL" id="WTYL01000004">
    <property type="protein sequence ID" value="MXP45601.1"/>
    <property type="molecule type" value="Genomic_DNA"/>
</dbReference>
<name>A0A845B2X1_9SPHN</name>
<dbReference type="InterPro" id="IPR036259">
    <property type="entry name" value="MFS_trans_sf"/>
</dbReference>
<feature type="transmembrane region" description="Helical" evidence="8">
    <location>
        <begin position="141"/>
        <end position="165"/>
    </location>
</feature>
<evidence type="ECO:0000313" key="10">
    <source>
        <dbReference type="EMBL" id="MXP45601.1"/>
    </source>
</evidence>
<dbReference type="Pfam" id="PF07690">
    <property type="entry name" value="MFS_1"/>
    <property type="match status" value="1"/>
</dbReference>
<gene>
    <name evidence="10" type="ORF">GRI65_14200</name>
</gene>
<dbReference type="InterPro" id="IPR020846">
    <property type="entry name" value="MFS_dom"/>
</dbReference>
<comment type="caution">
    <text evidence="10">The sequence shown here is derived from an EMBL/GenBank/DDBJ whole genome shotgun (WGS) entry which is preliminary data.</text>
</comment>
<protein>
    <recommendedName>
        <fullName evidence="8">Bcr/CflA family efflux transporter</fullName>
    </recommendedName>
</protein>
<organism evidence="10 11">
    <name type="scientific">Allopontixanthobacter sediminis</name>
    <dbReference type="NCBI Taxonomy" id="1689985"/>
    <lineage>
        <taxon>Bacteria</taxon>
        <taxon>Pseudomonadati</taxon>
        <taxon>Pseudomonadota</taxon>
        <taxon>Alphaproteobacteria</taxon>
        <taxon>Sphingomonadales</taxon>
        <taxon>Erythrobacteraceae</taxon>
        <taxon>Allopontixanthobacter</taxon>
    </lineage>
</organism>
<keyword evidence="5 8" id="KW-0812">Transmembrane</keyword>
<feature type="transmembrane region" description="Helical" evidence="8">
    <location>
        <begin position="286"/>
        <end position="306"/>
    </location>
</feature>
<dbReference type="OrthoDB" id="9800416at2"/>
<dbReference type="GO" id="GO:1990961">
    <property type="term" value="P:xenobiotic detoxification by transmembrane export across the plasma membrane"/>
    <property type="evidence" value="ECO:0007669"/>
    <property type="project" value="InterPro"/>
</dbReference>
<dbReference type="SUPFAM" id="SSF103473">
    <property type="entry name" value="MFS general substrate transporter"/>
    <property type="match status" value="1"/>
</dbReference>
<dbReference type="PANTHER" id="PTHR23502:SF132">
    <property type="entry name" value="POLYAMINE TRANSPORTER 2-RELATED"/>
    <property type="match status" value="1"/>
</dbReference>
<feature type="transmembrane region" description="Helical" evidence="8">
    <location>
        <begin position="377"/>
        <end position="395"/>
    </location>
</feature>
<keyword evidence="7 8" id="KW-0472">Membrane</keyword>
<dbReference type="PROSITE" id="PS50850">
    <property type="entry name" value="MFS"/>
    <property type="match status" value="1"/>
</dbReference>
<dbReference type="InterPro" id="IPR004812">
    <property type="entry name" value="Efflux_drug-R_Bcr/CmlA"/>
</dbReference>
<comment type="caution">
    <text evidence="8">Lacks conserved residue(s) required for the propagation of feature annotation.</text>
</comment>
<dbReference type="InterPro" id="IPR011701">
    <property type="entry name" value="MFS"/>
</dbReference>
<dbReference type="NCBIfam" id="TIGR00710">
    <property type="entry name" value="efflux_Bcr_CflA"/>
    <property type="match status" value="1"/>
</dbReference>
<dbReference type="CDD" id="cd17320">
    <property type="entry name" value="MFS_MdfA_MDR_like"/>
    <property type="match status" value="1"/>
</dbReference>
<comment type="subcellular location">
    <subcellularLocation>
        <location evidence="8">Cell inner membrane</location>
        <topology evidence="8">Multi-pass membrane protein</topology>
    </subcellularLocation>
    <subcellularLocation>
        <location evidence="1">Cell membrane</location>
        <topology evidence="1">Multi-pass membrane protein</topology>
    </subcellularLocation>
</comment>
<accession>A0A845B2X1</accession>
<feature type="domain" description="Major facilitator superfamily (MFS) profile" evidence="9">
    <location>
        <begin position="17"/>
        <end position="398"/>
    </location>
</feature>
<comment type="similarity">
    <text evidence="2 8">Belongs to the major facilitator superfamily. Bcr/CmlA family.</text>
</comment>
<evidence type="ECO:0000256" key="3">
    <source>
        <dbReference type="ARBA" id="ARBA00022448"/>
    </source>
</evidence>